<keyword evidence="4" id="KW-0676">Redox-active center</keyword>
<feature type="chain" id="PRO_5045258642" evidence="5">
    <location>
        <begin position="19"/>
        <end position="482"/>
    </location>
</feature>
<proteinExistence type="predicted"/>
<keyword evidence="3" id="KW-1015">Disulfide bond</keyword>
<dbReference type="SUPFAM" id="SSF52833">
    <property type="entry name" value="Thioredoxin-like"/>
    <property type="match status" value="1"/>
</dbReference>
<keyword evidence="2" id="KW-0201">Cytochrome c-type biogenesis</keyword>
<feature type="domain" description="Thioredoxin" evidence="6">
    <location>
        <begin position="340"/>
        <end position="482"/>
    </location>
</feature>
<dbReference type="RefSeq" id="WP_379020534.1">
    <property type="nucleotide sequence ID" value="NZ_JBHRTA010000016.1"/>
</dbReference>
<gene>
    <name evidence="7" type="ORF">ACFOET_05890</name>
</gene>
<dbReference type="CDD" id="cd02966">
    <property type="entry name" value="TlpA_like_family"/>
    <property type="match status" value="1"/>
</dbReference>
<comment type="subcellular location">
    <subcellularLocation>
        <location evidence="1">Cell envelope</location>
    </subcellularLocation>
</comment>
<evidence type="ECO:0000256" key="3">
    <source>
        <dbReference type="ARBA" id="ARBA00023157"/>
    </source>
</evidence>
<comment type="caution">
    <text evidence="7">The sequence shown here is derived from an EMBL/GenBank/DDBJ whole genome shotgun (WGS) entry which is preliminary data.</text>
</comment>
<name>A0ABV7JGF4_9SPHI</name>
<dbReference type="EMBL" id="JBHRTA010000016">
    <property type="protein sequence ID" value="MFC3197134.1"/>
    <property type="molecule type" value="Genomic_DNA"/>
</dbReference>
<dbReference type="InterPro" id="IPR013740">
    <property type="entry name" value="Redoxin"/>
</dbReference>
<evidence type="ECO:0000259" key="6">
    <source>
        <dbReference type="PROSITE" id="PS51352"/>
    </source>
</evidence>
<organism evidence="7 8">
    <name type="scientific">Parapedobacter deserti</name>
    <dbReference type="NCBI Taxonomy" id="1912957"/>
    <lineage>
        <taxon>Bacteria</taxon>
        <taxon>Pseudomonadati</taxon>
        <taxon>Bacteroidota</taxon>
        <taxon>Sphingobacteriia</taxon>
        <taxon>Sphingobacteriales</taxon>
        <taxon>Sphingobacteriaceae</taxon>
        <taxon>Parapedobacter</taxon>
    </lineage>
</organism>
<reference evidence="8" key="1">
    <citation type="journal article" date="2019" name="Int. J. Syst. Evol. Microbiol.">
        <title>The Global Catalogue of Microorganisms (GCM) 10K type strain sequencing project: providing services to taxonomists for standard genome sequencing and annotation.</title>
        <authorList>
            <consortium name="The Broad Institute Genomics Platform"/>
            <consortium name="The Broad Institute Genome Sequencing Center for Infectious Disease"/>
            <person name="Wu L."/>
            <person name="Ma J."/>
        </authorList>
    </citation>
    <scope>NUCLEOTIDE SEQUENCE [LARGE SCALE GENOMIC DNA]</scope>
    <source>
        <strain evidence="8">KCTC 52416</strain>
    </source>
</reference>
<dbReference type="InterPro" id="IPR013766">
    <property type="entry name" value="Thioredoxin_domain"/>
</dbReference>
<evidence type="ECO:0000313" key="7">
    <source>
        <dbReference type="EMBL" id="MFC3197134.1"/>
    </source>
</evidence>
<dbReference type="InterPro" id="IPR036249">
    <property type="entry name" value="Thioredoxin-like_sf"/>
</dbReference>
<protein>
    <submittedName>
        <fullName evidence="7">TlpA family protein disulfide reductase</fullName>
    </submittedName>
</protein>
<dbReference type="Gene3D" id="3.40.30.10">
    <property type="entry name" value="Glutaredoxin"/>
    <property type="match status" value="1"/>
</dbReference>
<evidence type="ECO:0000256" key="2">
    <source>
        <dbReference type="ARBA" id="ARBA00022748"/>
    </source>
</evidence>
<sequence length="482" mass="55174">MFPRSLVLLLFCCTLALAASAAKRKATVTGKLTGYAEQQVTLNVQEYAVLAGQEKVETTLAGDGTFSFAVELTGPARAFLVLGTSPVEERFTVQKADGRDTTITTQTNRAALVYLYLTPGSKQHLTVDANDVQNTLQITGKGSAASRYLNEEDWRFNRYQDKHLKNYFSYMHYPPELYVRYVEQRKADRLAFLQQYARQNRLPKHLRYVSERTIRGDAVTARLLYPSMRNSYRKDDFVPDDSYYSFMEEVEIDYSRSDKGIAYFYFLDYYLKESHRLAGTDEDYFDWVKTKLSGWPLYEYYAFALASNFKKKLYDHFGSDSPYPQLAAKVKAKYQQLEGMLEGSPAPAVVLYDTSGSKVSLSELNGQYLYLDFWATWCGPCIQEIPALEALQHDYQGRNIAFVSISVDKEADRQKWKDFVASQQLKGIQVWADATNSRKFTEAFNIRQIPRFVLLDPAGNIVDANAARPSDKRIRQLLDKLL</sequence>
<evidence type="ECO:0000256" key="5">
    <source>
        <dbReference type="SAM" id="SignalP"/>
    </source>
</evidence>
<accession>A0ABV7JGF4</accession>
<dbReference type="Pfam" id="PF08534">
    <property type="entry name" value="Redoxin"/>
    <property type="match status" value="1"/>
</dbReference>
<keyword evidence="5" id="KW-0732">Signal</keyword>
<keyword evidence="8" id="KW-1185">Reference proteome</keyword>
<dbReference type="InterPro" id="IPR050553">
    <property type="entry name" value="Thioredoxin_ResA/DsbE_sf"/>
</dbReference>
<dbReference type="PANTHER" id="PTHR42852">
    <property type="entry name" value="THIOL:DISULFIDE INTERCHANGE PROTEIN DSBE"/>
    <property type="match status" value="1"/>
</dbReference>
<evidence type="ECO:0000256" key="1">
    <source>
        <dbReference type="ARBA" id="ARBA00004196"/>
    </source>
</evidence>
<dbReference type="Proteomes" id="UP001595526">
    <property type="component" value="Unassembled WGS sequence"/>
</dbReference>
<dbReference type="PROSITE" id="PS51352">
    <property type="entry name" value="THIOREDOXIN_2"/>
    <property type="match status" value="1"/>
</dbReference>
<evidence type="ECO:0000256" key="4">
    <source>
        <dbReference type="ARBA" id="ARBA00023284"/>
    </source>
</evidence>
<dbReference type="PANTHER" id="PTHR42852:SF6">
    <property type="entry name" value="THIOL:DISULFIDE INTERCHANGE PROTEIN DSBE"/>
    <property type="match status" value="1"/>
</dbReference>
<evidence type="ECO:0000313" key="8">
    <source>
        <dbReference type="Proteomes" id="UP001595526"/>
    </source>
</evidence>
<feature type="signal peptide" evidence="5">
    <location>
        <begin position="1"/>
        <end position="18"/>
    </location>
</feature>